<dbReference type="AlphaFoldDB" id="A0A0J8DYF3"/>
<feature type="compositionally biased region" description="Polar residues" evidence="1">
    <location>
        <begin position="687"/>
        <end position="700"/>
    </location>
</feature>
<sequence length="1149" mass="129092">MSDQSDSQNVLDEAFMTESDPSSPSIAQTSEPDLSPVGRTRLLADIPPITDRERELRSKFINDPSTPEEHNLTLRYLTASQSGDKQTLRELRHQILARRTRRHPPSDAVPGLDVLPLREHAWLDSLADAGVRVSSNFYDRLQEYATPNPPIIDLGDDSDSPAMAQEDNAEVVYQRRTGVAASKAPMVEESSQSGREEADEIGPGTNALWLPEDACNGLDHLDLDILGVDSDFRPLTHLPGPPSSDYLTMHSSTNGRRGGNRHGPQTVRRRGRGPSVSTRVPIVASTSAANSPTAPPRPSITRTVNRGSSVSRRRSREQTVEDSAANKRQVVEGPGTSTVNEVLVEDLDPSTEEAQVEGATVAGAGVAGGGSLVSQTTSSIKEKLRELIATPSFLSNLSPGIFYRFREWIEKKEVPLSDAVAAAFAPQTVTPGKIYQPNWDVREDESLHSDIPENGGILAYRILKGMQLPLDRPSGSLKTPAARLAHDQLVFVDSCGSIHDIIRAWNRHLKNFPHLVRVHSSLKKPAKAGAMWKMVIEGRPDSPSTHSLRSSKEHDKIDLIQLPPRDKVVVAENIDKSERAIHEQTQFEDSDGKSIDLELVTSEVTKTFLTEECKANEPGTGLLNQTADDRNSGEAATDPKSHGIQEKQEQDQRSQKEKPDSLEGHSLSPPDGGSKPAGGHDIDKIRSVSSPVSRGDNTAAETCGESPFPSTMTRKDLSSTLSADHPSDKEGNQRRFNSSGKVRSRLGSPGNSGERLERSLSPRRRIHGCTDDRRHRERSLSPRRHNSRWNSEDRWHRDKRHRRYSRYQDSSRGQKDGRIQNQHIVIIGNKGQTQTVQQQSTGSTSQTQTQLPVQSVAYPQALMNQYPLPINEQYGNAQNNQLYNQMWQYYYYNQQQQQQQQHVLQQSPLGPQQQLQQMQPPQQLQQQMQNPAQQQHMQIPQQPQQSSLHQQQILHLQYQQQQLFPQLQQQQTNEQTQSQQQQLQQIQQQQVYLQQQQQPQPQPQPQQQQQQGHIQEQQQTQLQQPEEVYLQQQMQQPQESYQYQQVQQQQYLLYLQQLHQYQQSQQQPGLAPDQKSLHQQEKLPQEQQQELPEQQHRDEKSQLKQNYGSAEVSSNNSPQEQGQGSELTHGSTSAAPSQDELPEIEGTEI</sequence>
<dbReference type="OrthoDB" id="1112564at2759"/>
<feature type="region of interest" description="Disordered" evidence="1">
    <location>
        <begin position="616"/>
        <end position="820"/>
    </location>
</feature>
<feature type="compositionally biased region" description="Basic and acidic residues" evidence="1">
    <location>
        <begin position="627"/>
        <end position="663"/>
    </location>
</feature>
<dbReference type="Proteomes" id="UP000035740">
    <property type="component" value="Unassembled WGS sequence"/>
</dbReference>
<feature type="compositionally biased region" description="Low complexity" evidence="1">
    <location>
        <begin position="299"/>
        <end position="310"/>
    </location>
</feature>
<proteinExistence type="predicted"/>
<feature type="compositionally biased region" description="Basic and acidic residues" evidence="1">
    <location>
        <begin position="1093"/>
        <end position="1102"/>
    </location>
</feature>
<feature type="region of interest" description="Disordered" evidence="1">
    <location>
        <begin position="182"/>
        <end position="201"/>
    </location>
</feature>
<feature type="compositionally biased region" description="Acidic residues" evidence="1">
    <location>
        <begin position="1140"/>
        <end position="1149"/>
    </location>
</feature>
<accession>A0A0J8DYF3</accession>
<feature type="region of interest" description="Disordered" evidence="1">
    <location>
        <begin position="1064"/>
        <end position="1149"/>
    </location>
</feature>
<evidence type="ECO:0000313" key="2">
    <source>
        <dbReference type="EMBL" id="KMS95905.1"/>
    </source>
</evidence>
<evidence type="ECO:0000313" key="3">
    <source>
        <dbReference type="Proteomes" id="UP000035740"/>
    </source>
</evidence>
<feature type="compositionally biased region" description="Polar residues" evidence="1">
    <location>
        <begin position="1103"/>
        <end position="1136"/>
    </location>
</feature>
<gene>
    <name evidence="2" type="ORF">BVRB_003890</name>
</gene>
<reference evidence="2 3" key="1">
    <citation type="journal article" date="2014" name="Nature">
        <title>The genome of the recently domesticated crop plant sugar beet (Beta vulgaris).</title>
        <authorList>
            <person name="Dohm J.C."/>
            <person name="Minoche A.E."/>
            <person name="Holtgrawe D."/>
            <person name="Capella-Gutierrez S."/>
            <person name="Zakrzewski F."/>
            <person name="Tafer H."/>
            <person name="Rupp O."/>
            <person name="Sorensen T.R."/>
            <person name="Stracke R."/>
            <person name="Reinhardt R."/>
            <person name="Goesmann A."/>
            <person name="Kraft T."/>
            <person name="Schulz B."/>
            <person name="Stadler P.F."/>
            <person name="Schmidt T."/>
            <person name="Gabaldon T."/>
            <person name="Lehrach H."/>
            <person name="Weisshaar B."/>
            <person name="Himmelbauer H."/>
        </authorList>
    </citation>
    <scope>NUCLEOTIDE SEQUENCE [LARGE SCALE GENOMIC DNA]</scope>
    <source>
        <tissue evidence="2">Taproot</tissue>
    </source>
</reference>
<dbReference type="EMBL" id="KQ090424">
    <property type="protein sequence ID" value="KMS95905.1"/>
    <property type="molecule type" value="Genomic_DNA"/>
</dbReference>
<feature type="compositionally biased region" description="Polar residues" evidence="1">
    <location>
        <begin position="19"/>
        <end position="32"/>
    </location>
</feature>
<feature type="region of interest" description="Disordered" evidence="1">
    <location>
        <begin position="1"/>
        <end position="45"/>
    </location>
</feature>
<organism evidence="2 3">
    <name type="scientific">Beta vulgaris subsp. vulgaris</name>
    <name type="common">Beet</name>
    <dbReference type="NCBI Taxonomy" id="3555"/>
    <lineage>
        <taxon>Eukaryota</taxon>
        <taxon>Viridiplantae</taxon>
        <taxon>Streptophyta</taxon>
        <taxon>Embryophyta</taxon>
        <taxon>Tracheophyta</taxon>
        <taxon>Spermatophyta</taxon>
        <taxon>Magnoliopsida</taxon>
        <taxon>eudicotyledons</taxon>
        <taxon>Gunneridae</taxon>
        <taxon>Pentapetalae</taxon>
        <taxon>Caryophyllales</taxon>
        <taxon>Chenopodiaceae</taxon>
        <taxon>Betoideae</taxon>
        <taxon>Beta</taxon>
    </lineage>
</organism>
<keyword evidence="3" id="KW-1185">Reference proteome</keyword>
<feature type="compositionally biased region" description="Polar residues" evidence="1">
    <location>
        <begin position="708"/>
        <end position="722"/>
    </location>
</feature>
<feature type="region of interest" description="Disordered" evidence="1">
    <location>
        <begin position="902"/>
        <end position="946"/>
    </location>
</feature>
<evidence type="ECO:0000256" key="1">
    <source>
        <dbReference type="SAM" id="MobiDB-lite"/>
    </source>
</evidence>
<dbReference type="eggNOG" id="KOG1258">
    <property type="taxonomic scope" value="Eukaryota"/>
</dbReference>
<feature type="compositionally biased region" description="Basic and acidic residues" evidence="1">
    <location>
        <begin position="1075"/>
        <end position="1084"/>
    </location>
</feature>
<feature type="compositionally biased region" description="Polar residues" evidence="1">
    <location>
        <begin position="245"/>
        <end position="255"/>
    </location>
</feature>
<feature type="region of interest" description="Disordered" evidence="1">
    <location>
        <begin position="996"/>
        <end position="1022"/>
    </location>
</feature>
<feature type="compositionally biased region" description="Polar residues" evidence="1">
    <location>
        <begin position="1"/>
        <end position="10"/>
    </location>
</feature>
<protein>
    <submittedName>
        <fullName evidence="2">Uncharacterized protein</fullName>
    </submittedName>
</protein>
<feature type="region of interest" description="Disordered" evidence="1">
    <location>
        <begin position="236"/>
        <end position="336"/>
    </location>
</feature>
<dbReference type="Gramene" id="KMS95905">
    <property type="protein sequence ID" value="KMS95905"/>
    <property type="gene ID" value="BVRB_003890"/>
</dbReference>
<feature type="compositionally biased region" description="Basic and acidic residues" evidence="1">
    <location>
        <begin position="768"/>
        <end position="780"/>
    </location>
</feature>
<name>A0A0J8DYF3_BETVV</name>